<sequence length="178" mass="20030">MWPGVLVTVAVALPLASIALMRLGSVRMTERHHSRHDTYVVPVAFTRSLVLTMLFMGAMGLFLGWLCSSSVFVADPPEVLAFFDAFIVTTFTLWLVLTRYKVSTFEGHMIVTPFVGHDVTVRYDEIDRMEWVGFRKASGYRDLEVWTNGAHTVRLSALVDLEQILMSIDRFDALPSAS</sequence>
<dbReference type="EMBL" id="DYWQ01000151">
    <property type="protein sequence ID" value="HJF46024.1"/>
    <property type="molecule type" value="Genomic_DNA"/>
</dbReference>
<dbReference type="AlphaFoldDB" id="A0A921GHK2"/>
<feature type="transmembrane region" description="Helical" evidence="1">
    <location>
        <begin position="44"/>
        <end position="73"/>
    </location>
</feature>
<keyword evidence="1" id="KW-0472">Membrane</keyword>
<reference evidence="2" key="2">
    <citation type="submission" date="2021-09" db="EMBL/GenBank/DDBJ databases">
        <authorList>
            <person name="Gilroy R."/>
        </authorList>
    </citation>
    <scope>NUCLEOTIDE SEQUENCE</scope>
    <source>
        <strain evidence="2">CHK124-7917</strain>
    </source>
</reference>
<protein>
    <submittedName>
        <fullName evidence="2">Uncharacterized protein</fullName>
    </submittedName>
</protein>
<proteinExistence type="predicted"/>
<organism evidence="2 3">
    <name type="scientific">Thermophilibacter provencensis</name>
    <dbReference type="NCBI Taxonomy" id="1852386"/>
    <lineage>
        <taxon>Bacteria</taxon>
        <taxon>Bacillati</taxon>
        <taxon>Actinomycetota</taxon>
        <taxon>Coriobacteriia</taxon>
        <taxon>Coriobacteriales</taxon>
        <taxon>Atopobiaceae</taxon>
        <taxon>Thermophilibacter</taxon>
    </lineage>
</organism>
<dbReference type="Proteomes" id="UP000697330">
    <property type="component" value="Unassembled WGS sequence"/>
</dbReference>
<accession>A0A921GHK2</accession>
<keyword evidence="1" id="KW-1133">Transmembrane helix</keyword>
<dbReference type="RefSeq" id="WP_273445574.1">
    <property type="nucleotide sequence ID" value="NZ_CALUGK010000001.1"/>
</dbReference>
<evidence type="ECO:0000313" key="3">
    <source>
        <dbReference type="Proteomes" id="UP000697330"/>
    </source>
</evidence>
<feature type="transmembrane region" description="Helical" evidence="1">
    <location>
        <begin position="6"/>
        <end position="23"/>
    </location>
</feature>
<name>A0A921GHK2_9ACTN</name>
<feature type="transmembrane region" description="Helical" evidence="1">
    <location>
        <begin position="79"/>
        <end position="97"/>
    </location>
</feature>
<evidence type="ECO:0000313" key="2">
    <source>
        <dbReference type="EMBL" id="HJF46024.1"/>
    </source>
</evidence>
<reference evidence="2" key="1">
    <citation type="journal article" date="2021" name="PeerJ">
        <title>Extensive microbial diversity within the chicken gut microbiome revealed by metagenomics and culture.</title>
        <authorList>
            <person name="Gilroy R."/>
            <person name="Ravi A."/>
            <person name="Getino M."/>
            <person name="Pursley I."/>
            <person name="Horton D.L."/>
            <person name="Alikhan N.F."/>
            <person name="Baker D."/>
            <person name="Gharbi K."/>
            <person name="Hall N."/>
            <person name="Watson M."/>
            <person name="Adriaenssens E.M."/>
            <person name="Foster-Nyarko E."/>
            <person name="Jarju S."/>
            <person name="Secka A."/>
            <person name="Antonio M."/>
            <person name="Oren A."/>
            <person name="Chaudhuri R.R."/>
            <person name="La Ragione R."/>
            <person name="Hildebrand F."/>
            <person name="Pallen M.J."/>
        </authorList>
    </citation>
    <scope>NUCLEOTIDE SEQUENCE</scope>
    <source>
        <strain evidence="2">CHK124-7917</strain>
    </source>
</reference>
<evidence type="ECO:0000256" key="1">
    <source>
        <dbReference type="SAM" id="Phobius"/>
    </source>
</evidence>
<comment type="caution">
    <text evidence="2">The sequence shown here is derived from an EMBL/GenBank/DDBJ whole genome shotgun (WGS) entry which is preliminary data.</text>
</comment>
<keyword evidence="1" id="KW-0812">Transmembrane</keyword>
<gene>
    <name evidence="2" type="ORF">K8U72_09620</name>
</gene>